<proteinExistence type="inferred from homology"/>
<reference evidence="12 13" key="1">
    <citation type="submission" date="2018-08" db="EMBL/GenBank/DDBJ databases">
        <title>Genome and evolution of the arbuscular mycorrhizal fungus Diversispora epigaea (formerly Glomus versiforme) and its bacterial endosymbionts.</title>
        <authorList>
            <person name="Sun X."/>
            <person name="Fei Z."/>
            <person name="Harrison M."/>
        </authorList>
    </citation>
    <scope>NUCLEOTIDE SEQUENCE [LARGE SCALE GENOMIC DNA]</scope>
    <source>
        <strain evidence="12 13">IT104</strain>
    </source>
</reference>
<evidence type="ECO:0000256" key="11">
    <source>
        <dbReference type="SAM" id="MobiDB-lite"/>
    </source>
</evidence>
<evidence type="ECO:0000256" key="10">
    <source>
        <dbReference type="ARBA" id="ARBA00029983"/>
    </source>
</evidence>
<keyword evidence="5" id="KW-0653">Protein transport</keyword>
<feature type="compositionally biased region" description="Basic and acidic residues" evidence="11">
    <location>
        <begin position="35"/>
        <end position="77"/>
    </location>
</feature>
<dbReference type="InterPro" id="IPR038506">
    <property type="entry name" value="GLE1-like_sf"/>
</dbReference>
<evidence type="ECO:0000256" key="9">
    <source>
        <dbReference type="ARBA" id="ARBA00026227"/>
    </source>
</evidence>
<dbReference type="PANTHER" id="PTHR12960">
    <property type="entry name" value="GLE-1-RELATED"/>
    <property type="match status" value="1"/>
</dbReference>
<evidence type="ECO:0000256" key="1">
    <source>
        <dbReference type="ARBA" id="ARBA00004567"/>
    </source>
</evidence>
<gene>
    <name evidence="12" type="ORF">Glove_187g41</name>
</gene>
<organism evidence="12 13">
    <name type="scientific">Diversispora epigaea</name>
    <dbReference type="NCBI Taxonomy" id="1348612"/>
    <lineage>
        <taxon>Eukaryota</taxon>
        <taxon>Fungi</taxon>
        <taxon>Fungi incertae sedis</taxon>
        <taxon>Mucoromycota</taxon>
        <taxon>Glomeromycotina</taxon>
        <taxon>Glomeromycetes</taxon>
        <taxon>Diversisporales</taxon>
        <taxon>Diversisporaceae</taxon>
        <taxon>Diversispora</taxon>
    </lineage>
</organism>
<keyword evidence="13" id="KW-1185">Reference proteome</keyword>
<dbReference type="GO" id="GO:0015031">
    <property type="term" value="P:protein transport"/>
    <property type="evidence" value="ECO:0007669"/>
    <property type="project" value="UniProtKB-KW"/>
</dbReference>
<keyword evidence="3" id="KW-0813">Transport</keyword>
<dbReference type="Pfam" id="PF07817">
    <property type="entry name" value="GLE1"/>
    <property type="match status" value="1"/>
</dbReference>
<dbReference type="OrthoDB" id="420884at2759"/>
<accession>A0A397ILX7</accession>
<protein>
    <recommendedName>
        <fullName evidence="9">mRNA export factor GLE1</fullName>
    </recommendedName>
    <alternativeName>
        <fullName evidence="10">Nucleoporin GLE1</fullName>
    </alternativeName>
</protein>
<evidence type="ECO:0000256" key="6">
    <source>
        <dbReference type="ARBA" id="ARBA00023010"/>
    </source>
</evidence>
<evidence type="ECO:0000313" key="13">
    <source>
        <dbReference type="Proteomes" id="UP000266861"/>
    </source>
</evidence>
<evidence type="ECO:0000256" key="3">
    <source>
        <dbReference type="ARBA" id="ARBA00022448"/>
    </source>
</evidence>
<dbReference type="Gene3D" id="1.25.40.510">
    <property type="entry name" value="GLE1-like"/>
    <property type="match status" value="1"/>
</dbReference>
<dbReference type="InterPro" id="IPR012476">
    <property type="entry name" value="GLE1"/>
</dbReference>
<dbReference type="GO" id="GO:0044614">
    <property type="term" value="C:nuclear pore cytoplasmic filaments"/>
    <property type="evidence" value="ECO:0007669"/>
    <property type="project" value="TreeGrafter"/>
</dbReference>
<feature type="region of interest" description="Disordered" evidence="11">
    <location>
        <begin position="35"/>
        <end position="98"/>
    </location>
</feature>
<sequence>MKLEREEEEQIKKQEEQIIRQEEAAKRAYLEAENEKTRRIIEEQKRREEEQRKRMEAIELEKLRKQKEEEERRKRVEEEEEERRRRRALEEEEKRRRAIEEEEAKRKKKLVEAAATATEAEKKKKQENELSRVINEANSNKPFSTDGALKEQEFYINIYKRIKDNLSKKADLKSQSYEVRKTIRLKLNVLTNKREEIVKIATEIDKILKQHSNSLLYYYLLNFLAKDMRRHAEIDVMSNEAAAFPLAQVCVLITSQHSEFINFVIVRLIRKCFYILPRYFVPENGKSIEDYKKFVGYRNSENDESYIQRMCAYVAFYCAIAQTDSIIPNVKNPYYVDHIWKYIARLMNMRQIKITPYLLYTCLKITAYEIHRAFGDTAFNLFAVIYDSYIANPPPEIQMLSSTSPSAMSRLKTLLEEASERGGKFNQPEGKFPS</sequence>
<dbReference type="GO" id="GO:0000822">
    <property type="term" value="F:inositol hexakisphosphate binding"/>
    <property type="evidence" value="ECO:0007669"/>
    <property type="project" value="TreeGrafter"/>
</dbReference>
<keyword evidence="6" id="KW-0811">Translocation</keyword>
<keyword evidence="4" id="KW-0509">mRNA transport</keyword>
<keyword evidence="8" id="KW-0539">Nucleus</keyword>
<dbReference type="AlphaFoldDB" id="A0A397ILX7"/>
<comment type="caution">
    <text evidence="12">The sequence shown here is derived from an EMBL/GenBank/DDBJ whole genome shotgun (WGS) entry which is preliminary data.</text>
</comment>
<dbReference type="GO" id="GO:0005737">
    <property type="term" value="C:cytoplasm"/>
    <property type="evidence" value="ECO:0007669"/>
    <property type="project" value="TreeGrafter"/>
</dbReference>
<evidence type="ECO:0000256" key="4">
    <source>
        <dbReference type="ARBA" id="ARBA00022816"/>
    </source>
</evidence>
<keyword evidence="7" id="KW-0906">Nuclear pore complex</keyword>
<evidence type="ECO:0000256" key="8">
    <source>
        <dbReference type="ARBA" id="ARBA00023242"/>
    </source>
</evidence>
<evidence type="ECO:0000256" key="7">
    <source>
        <dbReference type="ARBA" id="ARBA00023132"/>
    </source>
</evidence>
<evidence type="ECO:0000313" key="12">
    <source>
        <dbReference type="EMBL" id="RHZ76895.1"/>
    </source>
</evidence>
<comment type="similarity">
    <text evidence="2">Belongs to the GLE1 family.</text>
</comment>
<evidence type="ECO:0000256" key="5">
    <source>
        <dbReference type="ARBA" id="ARBA00022927"/>
    </source>
</evidence>
<dbReference type="PANTHER" id="PTHR12960:SF0">
    <property type="entry name" value="MRNA EXPORT FACTOR GLE1"/>
    <property type="match status" value="1"/>
</dbReference>
<name>A0A397ILX7_9GLOM</name>
<dbReference type="Proteomes" id="UP000266861">
    <property type="component" value="Unassembled WGS sequence"/>
</dbReference>
<dbReference type="GO" id="GO:0016973">
    <property type="term" value="P:poly(A)+ mRNA export from nucleus"/>
    <property type="evidence" value="ECO:0007669"/>
    <property type="project" value="InterPro"/>
</dbReference>
<dbReference type="GO" id="GO:0005543">
    <property type="term" value="F:phospholipid binding"/>
    <property type="evidence" value="ECO:0007669"/>
    <property type="project" value="TreeGrafter"/>
</dbReference>
<dbReference type="EMBL" id="PQFF01000177">
    <property type="protein sequence ID" value="RHZ76895.1"/>
    <property type="molecule type" value="Genomic_DNA"/>
</dbReference>
<evidence type="ECO:0000256" key="2">
    <source>
        <dbReference type="ARBA" id="ARBA00011056"/>
    </source>
</evidence>
<comment type="subcellular location">
    <subcellularLocation>
        <location evidence="1">Nucleus</location>
        <location evidence="1">Nuclear pore complex</location>
    </subcellularLocation>
</comment>
<dbReference type="GO" id="GO:0031369">
    <property type="term" value="F:translation initiation factor binding"/>
    <property type="evidence" value="ECO:0007669"/>
    <property type="project" value="TreeGrafter"/>
</dbReference>
<feature type="compositionally biased region" description="Basic and acidic residues" evidence="11">
    <location>
        <begin position="88"/>
        <end position="98"/>
    </location>
</feature>
<dbReference type="STRING" id="1348612.A0A397ILX7"/>